<evidence type="ECO:0000259" key="1">
    <source>
        <dbReference type="Pfam" id="PF01370"/>
    </source>
</evidence>
<dbReference type="InterPro" id="IPR051783">
    <property type="entry name" value="NAD(P)-dependent_oxidoreduct"/>
</dbReference>
<proteinExistence type="predicted"/>
<dbReference type="Proteomes" id="UP000539350">
    <property type="component" value="Unassembled WGS sequence"/>
</dbReference>
<feature type="domain" description="NAD-dependent epimerase/dehydratase" evidence="1">
    <location>
        <begin position="3"/>
        <end position="216"/>
    </location>
</feature>
<dbReference type="Pfam" id="PF01370">
    <property type="entry name" value="Epimerase"/>
    <property type="match status" value="1"/>
</dbReference>
<dbReference type="InterPro" id="IPR001509">
    <property type="entry name" value="Epimerase_deHydtase"/>
</dbReference>
<accession>A0A7W2TVS4</accession>
<protein>
    <submittedName>
        <fullName evidence="2">NAD-dependent epimerase/dehydratase family protein</fullName>
    </submittedName>
</protein>
<reference evidence="2 3" key="1">
    <citation type="submission" date="2020-07" db="EMBL/GenBank/DDBJ databases">
        <title>Halieaceae bacterium, F7430, whole genome shotgun sequencing project.</title>
        <authorList>
            <person name="Jiang S."/>
            <person name="Liu Z.W."/>
            <person name="Du Z.J."/>
        </authorList>
    </citation>
    <scope>NUCLEOTIDE SEQUENCE [LARGE SCALE GENOMIC DNA]</scope>
    <source>
        <strain evidence="2 3">F7430</strain>
    </source>
</reference>
<dbReference type="AlphaFoldDB" id="A0A7W2TVS4"/>
<dbReference type="EMBL" id="JACFXU010000014">
    <property type="protein sequence ID" value="MBA6412854.1"/>
    <property type="molecule type" value="Genomic_DNA"/>
</dbReference>
<evidence type="ECO:0000313" key="2">
    <source>
        <dbReference type="EMBL" id="MBA6412854.1"/>
    </source>
</evidence>
<dbReference type="PANTHER" id="PTHR48079:SF6">
    <property type="entry name" value="NAD(P)-BINDING DOMAIN-CONTAINING PROTEIN-RELATED"/>
    <property type="match status" value="1"/>
</dbReference>
<dbReference type="SUPFAM" id="SSF51735">
    <property type="entry name" value="NAD(P)-binding Rossmann-fold domains"/>
    <property type="match status" value="1"/>
</dbReference>
<dbReference type="Gene3D" id="3.40.50.720">
    <property type="entry name" value="NAD(P)-binding Rossmann-like Domain"/>
    <property type="match status" value="1"/>
</dbReference>
<keyword evidence="3" id="KW-1185">Reference proteome</keyword>
<dbReference type="RefSeq" id="WP_182170987.1">
    <property type="nucleotide sequence ID" value="NZ_JACFXU010000014.1"/>
</dbReference>
<gene>
    <name evidence="2" type="ORF">H2508_07000</name>
</gene>
<dbReference type="GO" id="GO:0004029">
    <property type="term" value="F:aldehyde dehydrogenase (NAD+) activity"/>
    <property type="evidence" value="ECO:0007669"/>
    <property type="project" value="TreeGrafter"/>
</dbReference>
<comment type="caution">
    <text evidence="2">The sequence shown here is derived from an EMBL/GenBank/DDBJ whole genome shotgun (WGS) entry which is preliminary data.</text>
</comment>
<evidence type="ECO:0000313" key="3">
    <source>
        <dbReference type="Proteomes" id="UP000539350"/>
    </source>
</evidence>
<dbReference type="InterPro" id="IPR036291">
    <property type="entry name" value="NAD(P)-bd_dom_sf"/>
</dbReference>
<dbReference type="PANTHER" id="PTHR48079">
    <property type="entry name" value="PROTEIN YEEZ"/>
    <property type="match status" value="1"/>
</dbReference>
<sequence length="309" mass="32837">MKVLVTGATGFIGAALCEALHAQGLSFVALSKQGAPLPDGSPSHAVNLSDSVALAKHLQGVTSVCHLAGIAHQNAAAQAYEQLNVQSSKLLAEAALAAGVKQFIYLSSVKAMGPAKVKTARSESMLSATVDAYGSSKYRAEQELKALCAKGDMGLVILRPSLVYGPSAKGNLRLLALAARWGLPRPPSGGARSMIGRDDLVKLILTLLEQPQEGQQLWIVSDGVNYSACDIYDAMRAALGRGPGLAWLPKPCWKLACTVLDLLRRQPVEGAYQKLFGTELYDSSAIQQSLAWRPQQRFADVAEEIVQSL</sequence>
<dbReference type="GO" id="GO:0005737">
    <property type="term" value="C:cytoplasm"/>
    <property type="evidence" value="ECO:0007669"/>
    <property type="project" value="TreeGrafter"/>
</dbReference>
<organism evidence="2 3">
    <name type="scientific">Sediminihaliea albiluteola</name>
    <dbReference type="NCBI Taxonomy" id="2758564"/>
    <lineage>
        <taxon>Bacteria</taxon>
        <taxon>Pseudomonadati</taxon>
        <taxon>Pseudomonadota</taxon>
        <taxon>Gammaproteobacteria</taxon>
        <taxon>Cellvibrionales</taxon>
        <taxon>Halieaceae</taxon>
        <taxon>Sediminihaliea</taxon>
    </lineage>
</organism>
<name>A0A7W2TVS4_9GAMM</name>